<dbReference type="KEGG" id="dti:Desti_5083"/>
<dbReference type="GO" id="GO:0004659">
    <property type="term" value="F:prenyltransferase activity"/>
    <property type="evidence" value="ECO:0007669"/>
    <property type="project" value="InterPro"/>
</dbReference>
<name>I4CDQ2_DESTA</name>
<evidence type="ECO:0000313" key="11">
    <source>
        <dbReference type="Proteomes" id="UP000006055"/>
    </source>
</evidence>
<dbReference type="PANTHER" id="PTHR13929:SF0">
    <property type="entry name" value="UBIA PRENYLTRANSFERASE DOMAIN-CONTAINING PROTEIN 1"/>
    <property type="match status" value="1"/>
</dbReference>
<gene>
    <name evidence="10" type="ordered locus">Desti_5083</name>
</gene>
<evidence type="ECO:0000313" key="10">
    <source>
        <dbReference type="EMBL" id="AFM27693.1"/>
    </source>
</evidence>
<dbReference type="PANTHER" id="PTHR13929">
    <property type="entry name" value="1,4-DIHYDROXY-2-NAPHTHOATE OCTAPRENYLTRANSFERASE"/>
    <property type="match status" value="1"/>
</dbReference>
<comment type="subcellular location">
    <subcellularLocation>
        <location evidence="1">Membrane</location>
        <topology evidence="1">Multi-pass membrane protein</topology>
    </subcellularLocation>
</comment>
<dbReference type="Pfam" id="PF01040">
    <property type="entry name" value="UbiA"/>
    <property type="match status" value="1"/>
</dbReference>
<dbReference type="InterPro" id="IPR000537">
    <property type="entry name" value="UbiA_prenyltransferase"/>
</dbReference>
<feature type="transmembrane region" description="Helical" evidence="9">
    <location>
        <begin position="172"/>
        <end position="193"/>
    </location>
</feature>
<feature type="transmembrane region" description="Helical" evidence="9">
    <location>
        <begin position="119"/>
        <end position="139"/>
    </location>
</feature>
<comment type="pathway">
    <text evidence="2">Quinol/quinone metabolism; menaquinone biosynthesis.</text>
</comment>
<keyword evidence="5 10" id="KW-0808">Transferase</keyword>
<dbReference type="GO" id="GO:0009234">
    <property type="term" value="P:menaquinone biosynthetic process"/>
    <property type="evidence" value="ECO:0007669"/>
    <property type="project" value="UniProtKB-UniPathway"/>
</dbReference>
<dbReference type="GO" id="GO:0016020">
    <property type="term" value="C:membrane"/>
    <property type="evidence" value="ECO:0007669"/>
    <property type="project" value="UniProtKB-SubCell"/>
</dbReference>
<evidence type="ECO:0000256" key="9">
    <source>
        <dbReference type="SAM" id="Phobius"/>
    </source>
</evidence>
<organism evidence="10 11">
    <name type="scientific">Desulfomonile tiedjei (strain ATCC 49306 / DSM 6799 / DCB-1)</name>
    <dbReference type="NCBI Taxonomy" id="706587"/>
    <lineage>
        <taxon>Bacteria</taxon>
        <taxon>Pseudomonadati</taxon>
        <taxon>Thermodesulfobacteriota</taxon>
        <taxon>Desulfomonilia</taxon>
        <taxon>Desulfomonilales</taxon>
        <taxon>Desulfomonilaceae</taxon>
        <taxon>Desulfomonile</taxon>
    </lineage>
</organism>
<dbReference type="HOGENOM" id="CLU_043611_0_1_7"/>
<dbReference type="AlphaFoldDB" id="I4CDQ2"/>
<dbReference type="InterPro" id="IPR026046">
    <property type="entry name" value="UBIAD1"/>
</dbReference>
<keyword evidence="3" id="KW-0474">Menaquinone biosynthesis</keyword>
<dbReference type="InterPro" id="IPR044878">
    <property type="entry name" value="UbiA_sf"/>
</dbReference>
<evidence type="ECO:0000256" key="2">
    <source>
        <dbReference type="ARBA" id="ARBA00004863"/>
    </source>
</evidence>
<keyword evidence="6 9" id="KW-0812">Transmembrane</keyword>
<dbReference type="RefSeq" id="WP_014812795.1">
    <property type="nucleotide sequence ID" value="NC_018025.1"/>
</dbReference>
<evidence type="ECO:0000256" key="4">
    <source>
        <dbReference type="ARBA" id="ARBA00022475"/>
    </source>
</evidence>
<dbReference type="PIRSF" id="PIRSF005355">
    <property type="entry name" value="UBIAD1"/>
    <property type="match status" value="1"/>
</dbReference>
<evidence type="ECO:0000256" key="1">
    <source>
        <dbReference type="ARBA" id="ARBA00004141"/>
    </source>
</evidence>
<accession>I4CDQ2</accession>
<keyword evidence="8 9" id="KW-0472">Membrane</keyword>
<dbReference type="GO" id="GO:0042371">
    <property type="term" value="P:vitamin K biosynthetic process"/>
    <property type="evidence" value="ECO:0007669"/>
    <property type="project" value="TreeGrafter"/>
</dbReference>
<dbReference type="PATRIC" id="fig|706587.4.peg.5762"/>
<keyword evidence="11" id="KW-1185">Reference proteome</keyword>
<dbReference type="Proteomes" id="UP000006055">
    <property type="component" value="Chromosome"/>
</dbReference>
<feature type="transmembrane region" description="Helical" evidence="9">
    <location>
        <begin position="40"/>
        <end position="58"/>
    </location>
</feature>
<feature type="transmembrane region" description="Helical" evidence="9">
    <location>
        <begin position="93"/>
        <end position="113"/>
    </location>
</feature>
<dbReference type="STRING" id="706587.Desti_5083"/>
<evidence type="ECO:0000256" key="3">
    <source>
        <dbReference type="ARBA" id="ARBA00022428"/>
    </source>
</evidence>
<protein>
    <submittedName>
        <fullName evidence="10">1,4-dihydroxy-2-naphthoate octaprenyltransferase</fullName>
    </submittedName>
</protein>
<keyword evidence="4" id="KW-1003">Cell membrane</keyword>
<dbReference type="UniPathway" id="UPA00079"/>
<reference evidence="11" key="1">
    <citation type="submission" date="2012-06" db="EMBL/GenBank/DDBJ databases">
        <title>Complete sequence of chromosome of Desulfomonile tiedjei DSM 6799.</title>
        <authorList>
            <person name="Lucas S."/>
            <person name="Copeland A."/>
            <person name="Lapidus A."/>
            <person name="Glavina del Rio T."/>
            <person name="Dalin E."/>
            <person name="Tice H."/>
            <person name="Bruce D."/>
            <person name="Goodwin L."/>
            <person name="Pitluck S."/>
            <person name="Peters L."/>
            <person name="Ovchinnikova G."/>
            <person name="Zeytun A."/>
            <person name="Lu M."/>
            <person name="Kyrpides N."/>
            <person name="Mavromatis K."/>
            <person name="Ivanova N."/>
            <person name="Brettin T."/>
            <person name="Detter J.C."/>
            <person name="Han C."/>
            <person name="Larimer F."/>
            <person name="Land M."/>
            <person name="Hauser L."/>
            <person name="Markowitz V."/>
            <person name="Cheng J.-F."/>
            <person name="Hugenholtz P."/>
            <person name="Woyke T."/>
            <person name="Wu D."/>
            <person name="Spring S."/>
            <person name="Schroeder M."/>
            <person name="Brambilla E."/>
            <person name="Klenk H.-P."/>
            <person name="Eisen J.A."/>
        </authorList>
    </citation>
    <scope>NUCLEOTIDE SEQUENCE [LARGE SCALE GENOMIC DNA]</scope>
    <source>
        <strain evidence="11">ATCC 49306 / DSM 6799 / DCB-1</strain>
    </source>
</reference>
<evidence type="ECO:0000256" key="6">
    <source>
        <dbReference type="ARBA" id="ARBA00022692"/>
    </source>
</evidence>
<evidence type="ECO:0000256" key="8">
    <source>
        <dbReference type="ARBA" id="ARBA00023136"/>
    </source>
</evidence>
<proteinExistence type="predicted"/>
<dbReference type="OrthoDB" id="3344514at2"/>
<dbReference type="CDD" id="cd13962">
    <property type="entry name" value="PT_UbiA_UBIAD1"/>
    <property type="match status" value="1"/>
</dbReference>
<dbReference type="eggNOG" id="COG1575">
    <property type="taxonomic scope" value="Bacteria"/>
</dbReference>
<evidence type="ECO:0000256" key="5">
    <source>
        <dbReference type="ARBA" id="ARBA00022679"/>
    </source>
</evidence>
<feature type="transmembrane region" description="Helical" evidence="9">
    <location>
        <begin position="146"/>
        <end position="166"/>
    </location>
</feature>
<dbReference type="Gene3D" id="1.10.357.140">
    <property type="entry name" value="UbiA prenyltransferase"/>
    <property type="match status" value="1"/>
</dbReference>
<evidence type="ECO:0000256" key="7">
    <source>
        <dbReference type="ARBA" id="ARBA00022989"/>
    </source>
</evidence>
<keyword evidence="7 9" id="KW-1133">Transmembrane helix</keyword>
<sequence>MERIVDWLRGVRVQFLSLSVVLVFLGTSIAVSEGLHNPGYSVLALLGLLLLHASVNLLNDYSDYHSGIDFATNATPFSGGSGMLIAGRIAPSAALCVGIACVVVNIVIGLYFVKVTNWQLMPLLLVGVFTVCCYTDVLARCTLGEIFAGLGLGLLPVLGCYFIQVGHYSAKAFVAGIPAGLLTFNLLLLNEFPDYPADCKGGRKNLLMLLGVERAGRLYAFVMALVYISIATGVVLHLIPGYCLLGLLTIPVALKSIKWAWNHTNDLGTVIPALQANVIANLGTQTLLGVGFLVSSQG</sequence>
<dbReference type="EMBL" id="CP003360">
    <property type="protein sequence ID" value="AFM27693.1"/>
    <property type="molecule type" value="Genomic_DNA"/>
</dbReference>